<evidence type="ECO:0000313" key="2">
    <source>
        <dbReference type="EMBL" id="CAF24460.1"/>
    </source>
</evidence>
<evidence type="ECO:0000313" key="3">
    <source>
        <dbReference type="Proteomes" id="UP000000529"/>
    </source>
</evidence>
<keyword evidence="3" id="KW-1185">Reference proteome</keyword>
<name>Q6MAD9_PARUW</name>
<gene>
    <name evidence="2" type="ORF">PC_RS08315</name>
</gene>
<keyword evidence="1" id="KW-0812">Transmembrane</keyword>
<dbReference type="EMBL" id="BX908798">
    <property type="protein sequence ID" value="CAF24460.1"/>
    <property type="molecule type" value="Genomic_DNA"/>
</dbReference>
<reference evidence="2 3" key="1">
    <citation type="journal article" date="2004" name="Science">
        <title>Illuminating the evolutionary history of chlamydiae.</title>
        <authorList>
            <person name="Horn M."/>
            <person name="Collingro A."/>
            <person name="Schmitz-Esser S."/>
            <person name="Beier C.L."/>
            <person name="Purkhold U."/>
            <person name="Fartmann B."/>
            <person name="Brandt P."/>
            <person name="Nyakatura G.J."/>
            <person name="Droege M."/>
            <person name="Frishman D."/>
            <person name="Rattei T."/>
            <person name="Mewes H."/>
            <person name="Wagner M."/>
        </authorList>
    </citation>
    <scope>NUCLEOTIDE SEQUENCE [LARGE SCALE GENOMIC DNA]</scope>
    <source>
        <strain evidence="2 3">UWE25</strain>
    </source>
</reference>
<dbReference type="Proteomes" id="UP000000529">
    <property type="component" value="Chromosome"/>
</dbReference>
<accession>Q6MAD9</accession>
<protein>
    <submittedName>
        <fullName evidence="2">Uncharacterized protein</fullName>
    </submittedName>
</protein>
<dbReference type="eggNOG" id="ENOG5034836">
    <property type="taxonomic scope" value="Bacteria"/>
</dbReference>
<dbReference type="HOGENOM" id="CLU_1676184_0_0_0"/>
<dbReference type="STRING" id="264201.pc1736"/>
<dbReference type="RefSeq" id="WP_011176281.1">
    <property type="nucleotide sequence ID" value="NC_005861.2"/>
</dbReference>
<dbReference type="AlphaFoldDB" id="Q6MAD9"/>
<organism evidence="2 3">
    <name type="scientific">Protochlamydia amoebophila (strain UWE25)</name>
    <dbReference type="NCBI Taxonomy" id="264201"/>
    <lineage>
        <taxon>Bacteria</taxon>
        <taxon>Pseudomonadati</taxon>
        <taxon>Chlamydiota</taxon>
        <taxon>Chlamydiia</taxon>
        <taxon>Parachlamydiales</taxon>
        <taxon>Parachlamydiaceae</taxon>
        <taxon>Candidatus Protochlamydia</taxon>
    </lineage>
</organism>
<dbReference type="KEGG" id="pcu:PC_RS08315"/>
<keyword evidence="1" id="KW-0472">Membrane</keyword>
<sequence length="157" mass="18681">MSIVEFIGFAISFFSLIFLFFRNQAYFFQGKDEEHEEQQWGNEPLQVFLTKREEEKKKELVPSLKPSISSLNFNREIKNFEKQKDVLKKPEKHMISSDQLKDSLKQKFIINDVADLRVELLDKQPLVKIMIGDLKDLKDIIIYREILDKPKSLRSWD</sequence>
<keyword evidence="1" id="KW-1133">Transmembrane helix</keyword>
<feature type="transmembrane region" description="Helical" evidence="1">
    <location>
        <begin position="6"/>
        <end position="21"/>
    </location>
</feature>
<evidence type="ECO:0000256" key="1">
    <source>
        <dbReference type="SAM" id="Phobius"/>
    </source>
</evidence>
<proteinExistence type="predicted"/>